<dbReference type="EMBL" id="JAOYFB010000040">
    <property type="protein sequence ID" value="KAK4037434.1"/>
    <property type="molecule type" value="Genomic_DNA"/>
</dbReference>
<keyword evidence="2" id="KW-1185">Reference proteome</keyword>
<evidence type="ECO:0000313" key="1">
    <source>
        <dbReference type="EMBL" id="KAK4037434.1"/>
    </source>
</evidence>
<name>A0ABR0B6W6_9CRUS</name>
<proteinExistence type="predicted"/>
<sequence length="112" mass="12582">MRQEISCWPFRNLFRRNSPGVSLHENLSYSGFWLNRFFKLINLVSAVQRLSGMYGGIPSFQRTGAAEPIGSFSSSDISFIMALLVSLDMPSAWNSVPNDSVSQKRLTCSTNR</sequence>
<dbReference type="Proteomes" id="UP001234178">
    <property type="component" value="Unassembled WGS sequence"/>
</dbReference>
<gene>
    <name evidence="1" type="ORF">OUZ56_029467</name>
</gene>
<organism evidence="1 2">
    <name type="scientific">Daphnia magna</name>
    <dbReference type="NCBI Taxonomy" id="35525"/>
    <lineage>
        <taxon>Eukaryota</taxon>
        <taxon>Metazoa</taxon>
        <taxon>Ecdysozoa</taxon>
        <taxon>Arthropoda</taxon>
        <taxon>Crustacea</taxon>
        <taxon>Branchiopoda</taxon>
        <taxon>Diplostraca</taxon>
        <taxon>Cladocera</taxon>
        <taxon>Anomopoda</taxon>
        <taxon>Daphniidae</taxon>
        <taxon>Daphnia</taxon>
    </lineage>
</organism>
<protein>
    <submittedName>
        <fullName evidence="1">Uncharacterized protein</fullName>
    </submittedName>
</protein>
<evidence type="ECO:0000313" key="2">
    <source>
        <dbReference type="Proteomes" id="UP001234178"/>
    </source>
</evidence>
<reference evidence="1 2" key="1">
    <citation type="journal article" date="2023" name="Nucleic Acids Res.">
        <title>The hologenome of Daphnia magna reveals possible DNA methylation and microbiome-mediated evolution of the host genome.</title>
        <authorList>
            <person name="Chaturvedi A."/>
            <person name="Li X."/>
            <person name="Dhandapani V."/>
            <person name="Marshall H."/>
            <person name="Kissane S."/>
            <person name="Cuenca-Cambronero M."/>
            <person name="Asole G."/>
            <person name="Calvet F."/>
            <person name="Ruiz-Romero M."/>
            <person name="Marangio P."/>
            <person name="Guigo R."/>
            <person name="Rago D."/>
            <person name="Mirbahai L."/>
            <person name="Eastwood N."/>
            <person name="Colbourne J.K."/>
            <person name="Zhou J."/>
            <person name="Mallon E."/>
            <person name="Orsini L."/>
        </authorList>
    </citation>
    <scope>NUCLEOTIDE SEQUENCE [LARGE SCALE GENOMIC DNA]</scope>
    <source>
        <strain evidence="1">LRV0_1</strain>
    </source>
</reference>
<comment type="caution">
    <text evidence="1">The sequence shown here is derived from an EMBL/GenBank/DDBJ whole genome shotgun (WGS) entry which is preliminary data.</text>
</comment>
<accession>A0ABR0B6W6</accession>